<organism evidence="2 3">
    <name type="scientific">Marasmius oreades</name>
    <name type="common">fairy-ring Marasmius</name>
    <dbReference type="NCBI Taxonomy" id="181124"/>
    <lineage>
        <taxon>Eukaryota</taxon>
        <taxon>Fungi</taxon>
        <taxon>Dikarya</taxon>
        <taxon>Basidiomycota</taxon>
        <taxon>Agaricomycotina</taxon>
        <taxon>Agaricomycetes</taxon>
        <taxon>Agaricomycetidae</taxon>
        <taxon>Agaricales</taxon>
        <taxon>Marasmiineae</taxon>
        <taxon>Marasmiaceae</taxon>
        <taxon>Marasmius</taxon>
    </lineage>
</organism>
<feature type="compositionally biased region" description="Low complexity" evidence="1">
    <location>
        <begin position="187"/>
        <end position="208"/>
    </location>
</feature>
<feature type="region of interest" description="Disordered" evidence="1">
    <location>
        <begin position="1"/>
        <end position="240"/>
    </location>
</feature>
<proteinExistence type="predicted"/>
<dbReference type="KEGG" id="more:E1B28_006172"/>
<dbReference type="EMBL" id="CM032183">
    <property type="protein sequence ID" value="KAG7095423.1"/>
    <property type="molecule type" value="Genomic_DNA"/>
</dbReference>
<comment type="caution">
    <text evidence="2">The sequence shown here is derived from an EMBL/GenBank/DDBJ whole genome shotgun (WGS) entry which is preliminary data.</text>
</comment>
<dbReference type="Proteomes" id="UP001049176">
    <property type="component" value="Chromosome 3"/>
</dbReference>
<evidence type="ECO:0000256" key="1">
    <source>
        <dbReference type="SAM" id="MobiDB-lite"/>
    </source>
</evidence>
<keyword evidence="3" id="KW-1185">Reference proteome</keyword>
<name>A0A9P7S569_9AGAR</name>
<feature type="region of interest" description="Disordered" evidence="1">
    <location>
        <begin position="258"/>
        <end position="283"/>
    </location>
</feature>
<feature type="compositionally biased region" description="Low complexity" evidence="1">
    <location>
        <begin position="264"/>
        <end position="273"/>
    </location>
</feature>
<feature type="region of interest" description="Disordered" evidence="1">
    <location>
        <begin position="297"/>
        <end position="351"/>
    </location>
</feature>
<gene>
    <name evidence="2" type="ORF">E1B28_006172</name>
</gene>
<accession>A0A9P7S569</accession>
<evidence type="ECO:0000313" key="3">
    <source>
        <dbReference type="Proteomes" id="UP001049176"/>
    </source>
</evidence>
<dbReference type="RefSeq" id="XP_043011893.1">
    <property type="nucleotide sequence ID" value="XM_043150803.1"/>
</dbReference>
<dbReference type="GeneID" id="66075248"/>
<dbReference type="OrthoDB" id="3226344at2759"/>
<feature type="compositionally biased region" description="Polar residues" evidence="1">
    <location>
        <begin position="133"/>
        <end position="151"/>
    </location>
</feature>
<sequence>MILVQKPLSIHRRHPSAPSPVVVQSTRTPGLLTLSKPLQQQQQQRLRYSPKSKQPIPRTPARSQQQENVILKPSPEIADKKPVTASPAEKAQARGRHPYKSKEKPTTRSSSHSVVRGRRNNARQPSPPLPVALTSQAEASPSPYKFSSSNLFDPFMDDSPSARPKPVRLPPTLVARPSGKLAKRRLPNSTSNPAPTPASSPAKAVPVPRRNNSSNAIMSRSAPGPNHFHHRSAVKGSSEPSDVFPICDDVSEAGDFTDSECFGTPRTPTRPRTSTFLHGFDDGPRTAPITASIKIFPFNTGRSPTPAPAKKGKRHARVPSEGVFAMSSDEEASTGGVGSPESKPMNTLLCRRRPTVSMTELEEERAAAAAAAAAYFASSNFQNSPSPEELPPPSFV</sequence>
<reference evidence="2" key="1">
    <citation type="journal article" date="2021" name="Genome Biol. Evol.">
        <title>The assembled and annotated genome of the fairy-ring fungus Marasmius oreades.</title>
        <authorList>
            <person name="Hiltunen M."/>
            <person name="Ament-Velasquez S.L."/>
            <person name="Johannesson H."/>
        </authorList>
    </citation>
    <scope>NUCLEOTIDE SEQUENCE</scope>
    <source>
        <strain evidence="2">03SP1</strain>
    </source>
</reference>
<evidence type="ECO:0000313" key="2">
    <source>
        <dbReference type="EMBL" id="KAG7095423.1"/>
    </source>
</evidence>
<dbReference type="AlphaFoldDB" id="A0A9P7S569"/>
<protein>
    <submittedName>
        <fullName evidence="2">Uncharacterized protein</fullName>
    </submittedName>
</protein>